<feature type="compositionally biased region" description="Basic residues" evidence="1">
    <location>
        <begin position="1"/>
        <end position="13"/>
    </location>
</feature>
<dbReference type="OrthoDB" id="3935253at2759"/>
<evidence type="ECO:0000256" key="1">
    <source>
        <dbReference type="SAM" id="MobiDB-lite"/>
    </source>
</evidence>
<dbReference type="Proteomes" id="UP000799324">
    <property type="component" value="Unassembled WGS sequence"/>
</dbReference>
<gene>
    <name evidence="2" type="ORF">K491DRAFT_594436</name>
</gene>
<feature type="region of interest" description="Disordered" evidence="1">
    <location>
        <begin position="255"/>
        <end position="353"/>
    </location>
</feature>
<evidence type="ECO:0000313" key="3">
    <source>
        <dbReference type="Proteomes" id="UP000799324"/>
    </source>
</evidence>
<proteinExistence type="predicted"/>
<name>A0A6A6TCG9_9PLEO</name>
<feature type="region of interest" description="Disordered" evidence="1">
    <location>
        <begin position="1"/>
        <end position="73"/>
    </location>
</feature>
<evidence type="ECO:0000313" key="2">
    <source>
        <dbReference type="EMBL" id="KAF2657699.1"/>
    </source>
</evidence>
<feature type="compositionally biased region" description="Basic and acidic residues" evidence="1">
    <location>
        <begin position="14"/>
        <end position="31"/>
    </location>
</feature>
<accession>A0A6A6TCG9</accession>
<dbReference type="EMBL" id="MU004322">
    <property type="protein sequence ID" value="KAF2657699.1"/>
    <property type="molecule type" value="Genomic_DNA"/>
</dbReference>
<feature type="compositionally biased region" description="Basic residues" evidence="1">
    <location>
        <begin position="325"/>
        <end position="353"/>
    </location>
</feature>
<dbReference type="AlphaFoldDB" id="A0A6A6TCG9"/>
<sequence>MNWLSRHLRKPGLTHRDDGRGYVRQHQEPRRPQTAPSSGAASKHVEFTFSPDPPVPRPHREPPPRPPRPDSGVIQDVNAWLDATIVKPGPVLMSGIPYWREGDGLVAGMSSGIRYATPIVRHVTEERPVTSPNQKDKALVRIAKKIQVHMPTLLRTRSQRNTIIQRNPDYRRSRSMPILAPSSELLAAETPQAAPRSRSLVNVAQPYTPTIVSSLGEGSVRKSETWAPSTATRLESSASVRFDEQELSMERRVNSVFGSSPGPRGGGIRRVPVSRMPREDSMGNLSDAPSYATGPPPPSYRSRAESRMTTSSFGCVDRMNAQRRQLSHQRAVQRSRGVKGTFRKLAQRAHLSR</sequence>
<protein>
    <submittedName>
        <fullName evidence="2">Uncharacterized protein</fullName>
    </submittedName>
</protein>
<organism evidence="2 3">
    <name type="scientific">Lophiostoma macrostomum CBS 122681</name>
    <dbReference type="NCBI Taxonomy" id="1314788"/>
    <lineage>
        <taxon>Eukaryota</taxon>
        <taxon>Fungi</taxon>
        <taxon>Dikarya</taxon>
        <taxon>Ascomycota</taxon>
        <taxon>Pezizomycotina</taxon>
        <taxon>Dothideomycetes</taxon>
        <taxon>Pleosporomycetidae</taxon>
        <taxon>Pleosporales</taxon>
        <taxon>Lophiostomataceae</taxon>
        <taxon>Lophiostoma</taxon>
    </lineage>
</organism>
<reference evidence="2" key="1">
    <citation type="journal article" date="2020" name="Stud. Mycol.">
        <title>101 Dothideomycetes genomes: a test case for predicting lifestyles and emergence of pathogens.</title>
        <authorList>
            <person name="Haridas S."/>
            <person name="Albert R."/>
            <person name="Binder M."/>
            <person name="Bloem J."/>
            <person name="Labutti K."/>
            <person name="Salamov A."/>
            <person name="Andreopoulos B."/>
            <person name="Baker S."/>
            <person name="Barry K."/>
            <person name="Bills G."/>
            <person name="Bluhm B."/>
            <person name="Cannon C."/>
            <person name="Castanera R."/>
            <person name="Culley D."/>
            <person name="Daum C."/>
            <person name="Ezra D."/>
            <person name="Gonzalez J."/>
            <person name="Henrissat B."/>
            <person name="Kuo A."/>
            <person name="Liang C."/>
            <person name="Lipzen A."/>
            <person name="Lutzoni F."/>
            <person name="Magnuson J."/>
            <person name="Mondo S."/>
            <person name="Nolan M."/>
            <person name="Ohm R."/>
            <person name="Pangilinan J."/>
            <person name="Park H.-J."/>
            <person name="Ramirez L."/>
            <person name="Alfaro M."/>
            <person name="Sun H."/>
            <person name="Tritt A."/>
            <person name="Yoshinaga Y."/>
            <person name="Zwiers L.-H."/>
            <person name="Turgeon B."/>
            <person name="Goodwin S."/>
            <person name="Spatafora J."/>
            <person name="Crous P."/>
            <person name="Grigoriev I."/>
        </authorList>
    </citation>
    <scope>NUCLEOTIDE SEQUENCE</scope>
    <source>
        <strain evidence="2">CBS 122681</strain>
    </source>
</reference>
<keyword evidence="3" id="KW-1185">Reference proteome</keyword>